<feature type="transmembrane region" description="Helical" evidence="1">
    <location>
        <begin position="23"/>
        <end position="44"/>
    </location>
</feature>
<protein>
    <recommendedName>
        <fullName evidence="4">DUF4811 domain-containing protein</fullName>
    </recommendedName>
</protein>
<evidence type="ECO:0000313" key="2">
    <source>
        <dbReference type="EMBL" id="KRL45533.1"/>
    </source>
</evidence>
<evidence type="ECO:0008006" key="4">
    <source>
        <dbReference type="Google" id="ProtNLM"/>
    </source>
</evidence>
<organism evidence="2 3">
    <name type="scientific">Lacticaseibacillus manihotivorans DSM 13343 = JCM 12514</name>
    <dbReference type="NCBI Taxonomy" id="1423769"/>
    <lineage>
        <taxon>Bacteria</taxon>
        <taxon>Bacillati</taxon>
        <taxon>Bacillota</taxon>
        <taxon>Bacilli</taxon>
        <taxon>Lactobacillales</taxon>
        <taxon>Lactobacillaceae</taxon>
        <taxon>Lacticaseibacillus</taxon>
    </lineage>
</organism>
<dbReference type="OrthoDB" id="2249491at2"/>
<dbReference type="Pfam" id="PF16069">
    <property type="entry name" value="DUF4811"/>
    <property type="match status" value="1"/>
</dbReference>
<evidence type="ECO:0000256" key="1">
    <source>
        <dbReference type="SAM" id="Phobius"/>
    </source>
</evidence>
<dbReference type="Proteomes" id="UP000051790">
    <property type="component" value="Unassembled WGS sequence"/>
</dbReference>
<accession>A0A0R1QL81</accession>
<evidence type="ECO:0000313" key="3">
    <source>
        <dbReference type="Proteomes" id="UP000051790"/>
    </source>
</evidence>
<reference evidence="2 3" key="1">
    <citation type="journal article" date="2015" name="Genome Announc.">
        <title>Expanding the biotechnology potential of lactobacilli through comparative genomics of 213 strains and associated genera.</title>
        <authorList>
            <person name="Sun Z."/>
            <person name="Harris H.M."/>
            <person name="McCann A."/>
            <person name="Guo C."/>
            <person name="Argimon S."/>
            <person name="Zhang W."/>
            <person name="Yang X."/>
            <person name="Jeffery I.B."/>
            <person name="Cooney J.C."/>
            <person name="Kagawa T.F."/>
            <person name="Liu W."/>
            <person name="Song Y."/>
            <person name="Salvetti E."/>
            <person name="Wrobel A."/>
            <person name="Rasinkangas P."/>
            <person name="Parkhill J."/>
            <person name="Rea M.C."/>
            <person name="O'Sullivan O."/>
            <person name="Ritari J."/>
            <person name="Douillard F.P."/>
            <person name="Paul Ross R."/>
            <person name="Yang R."/>
            <person name="Briner A.E."/>
            <person name="Felis G.E."/>
            <person name="de Vos W.M."/>
            <person name="Barrangou R."/>
            <person name="Klaenhammer T.R."/>
            <person name="Caufield P.W."/>
            <person name="Cui Y."/>
            <person name="Zhang H."/>
            <person name="O'Toole P.W."/>
        </authorList>
    </citation>
    <scope>NUCLEOTIDE SEQUENCE [LARGE SCALE GENOMIC DNA]</scope>
    <source>
        <strain evidence="2 3">DSM 13343</strain>
    </source>
</reference>
<dbReference type="AlphaFoldDB" id="A0A0R1QL81"/>
<proteinExistence type="predicted"/>
<comment type="caution">
    <text evidence="2">The sequence shown here is derived from an EMBL/GenBank/DDBJ whole genome shotgun (WGS) entry which is preliminary data.</text>
</comment>
<gene>
    <name evidence="2" type="ORF">FD01_GL000692</name>
</gene>
<dbReference type="PATRIC" id="fig|1423769.4.peg.738"/>
<dbReference type="RefSeq" id="WP_056963381.1">
    <property type="nucleotide sequence ID" value="NZ_AZEU01000125.1"/>
</dbReference>
<keyword evidence="1" id="KW-0812">Transmembrane</keyword>
<dbReference type="InterPro" id="IPR032083">
    <property type="entry name" value="DUF4811"/>
</dbReference>
<keyword evidence="1" id="KW-1133">Transmembrane helix</keyword>
<keyword evidence="3" id="KW-1185">Reference proteome</keyword>
<keyword evidence="1" id="KW-0472">Membrane</keyword>
<name>A0A0R1QL81_9LACO</name>
<sequence length="237" mass="26000">MIIATLILGVIGLYLSFIMMKNGVWRVILSAIFGVIMIGSLYLVNANDRSHFGMEKVTTTKTVTITSASPSKALPMLLHQDVGTSGKRQVYIYKVAGKTTHTKADYLISNRVVTGDKATVKSVKTAWVYKNDFYKSFFANQNNHKLIKQVNTITIPKTWTSLSTQQAKALAKRLKAAQNPTAAQKAKMTAAIQQAVIQAKMKNPAMTATQQKQVITQAKAKLQQAAIQQAIKAVKAE</sequence>
<dbReference type="EMBL" id="AZEU01000125">
    <property type="protein sequence ID" value="KRL45533.1"/>
    <property type="molecule type" value="Genomic_DNA"/>
</dbReference>